<reference evidence="3 4" key="1">
    <citation type="submission" date="2025-04" db="UniProtKB">
        <authorList>
            <consortium name="RefSeq"/>
        </authorList>
    </citation>
    <scope>IDENTIFICATION</scope>
</reference>
<feature type="compositionally biased region" description="Polar residues" evidence="1">
    <location>
        <begin position="173"/>
        <end position="185"/>
    </location>
</feature>
<protein>
    <submittedName>
        <fullName evidence="3 4">Uncharacterized protein LOC110986939 isoform X1</fullName>
    </submittedName>
</protein>
<dbReference type="RefSeq" id="XP_022104974.1">
    <property type="nucleotide sequence ID" value="XM_022249282.1"/>
</dbReference>
<accession>A0A8B7ZHB5</accession>
<dbReference type="KEGG" id="aplc:110986939"/>
<dbReference type="Gene3D" id="1.10.533.10">
    <property type="entry name" value="Death Domain, Fas"/>
    <property type="match status" value="1"/>
</dbReference>
<organism evidence="2 3">
    <name type="scientific">Acanthaster planci</name>
    <name type="common">Crown-of-thorns starfish</name>
    <dbReference type="NCBI Taxonomy" id="133434"/>
    <lineage>
        <taxon>Eukaryota</taxon>
        <taxon>Metazoa</taxon>
        <taxon>Echinodermata</taxon>
        <taxon>Eleutherozoa</taxon>
        <taxon>Asterozoa</taxon>
        <taxon>Asteroidea</taxon>
        <taxon>Valvatacea</taxon>
        <taxon>Valvatida</taxon>
        <taxon>Acanthasteridae</taxon>
        <taxon>Acanthaster</taxon>
    </lineage>
</organism>
<evidence type="ECO:0000313" key="4">
    <source>
        <dbReference type="RefSeq" id="XP_022104975.1"/>
    </source>
</evidence>
<dbReference type="PANTHER" id="PTHR16155">
    <property type="entry name" value="DED DOMAIN-CONTAINING PROTEIN"/>
    <property type="match status" value="1"/>
</dbReference>
<feature type="compositionally biased region" description="Polar residues" evidence="1">
    <location>
        <begin position="35"/>
        <end position="45"/>
    </location>
</feature>
<dbReference type="InterPro" id="IPR011029">
    <property type="entry name" value="DEATH-like_dom_sf"/>
</dbReference>
<keyword evidence="2" id="KW-1185">Reference proteome</keyword>
<dbReference type="GO" id="GO:0005737">
    <property type="term" value="C:cytoplasm"/>
    <property type="evidence" value="ECO:0007669"/>
    <property type="project" value="TreeGrafter"/>
</dbReference>
<name>A0A8B7ZHB5_ACAPL</name>
<dbReference type="PANTHER" id="PTHR16155:SF19">
    <property type="entry name" value="DED DOMAIN-CONTAINING PROTEIN"/>
    <property type="match status" value="1"/>
</dbReference>
<dbReference type="CDD" id="cd01670">
    <property type="entry name" value="Death"/>
    <property type="match status" value="1"/>
</dbReference>
<evidence type="ECO:0000313" key="3">
    <source>
        <dbReference type="RefSeq" id="XP_022104974.1"/>
    </source>
</evidence>
<dbReference type="Proteomes" id="UP000694845">
    <property type="component" value="Unplaced"/>
</dbReference>
<feature type="region of interest" description="Disordered" evidence="1">
    <location>
        <begin position="1"/>
        <end position="80"/>
    </location>
</feature>
<sequence length="1761" mass="201265">MMEPHANQNKHKPTKKGQDAGWQTVATRKKISPKGSPQLSPSVTPADNLHSMVSAPRPQRNGSQPAIAGPDGNKEWKSPSTLQDVVKHIHAKKWKPVFRDLMATSCGEESVDVMIGDIEKNHQGDVAEMKYQALRKWISEMGSAATSEKLKQTFEKNACPWPYGEDGSLVVSASGTAQKSEQKQTGARPKERKQRSPVQLCWDGQQLFVHRGTDTKIVPLQGRLDEDETQDPIVITDAMLVSIINPNHSDNSYLMGLNEVKERFHEKYGKSLSFKDLSVGRMESFVKGKSRCLKLIQHEGEKSVLHNQTRVGKTMSSSESSDSDSDTESEMGNFEYETASEMSSACPSPPAQFPKEEIHSHWQMPKKSPRALKVKQLSKTGEQTLERKYCPSVSEDELRSLLEKCEGRHLIVRTEEEYQGEYGRVVFTRDVVALWNTPRKGNDDAYIVVGVKPATSPPHDCQGLKQTGKLNEDYQEMFMEQSFSYKPPFSYSEVQYSNKMLGTVRIVNGKGYGNACYAEDTNGEWSQSDILYRDGNKFTSATRKEQGHIYSWFNKTKVSSMQKDGADSNWKTFMDLMDVDNHQRRSYCLLVSRCPSEYSDLSALGNFPWVKIWDFDPDSRESGLLSKCEAEIQDQVSIRTWKDPVQISFSNSCREWLFVRGLRNIEESLVLGTVKEWGKMVGASLNAHCDQINRICETKPLTVVVLWYGSMDCLRHLHKALGKIDECPSGIKYIICMHQTPGDEDSQGVVRELCRQLEIPKVIEIPLERLCFEMSKLLCCQKPSAKRHELPGDTILKSRDSEWLQQELDVLFKGDFQTDERPNQGEVFLKGGNLTWPEIELGVYDAERFIASKLTASLQKRLHNGLSGIVTLFHEPGAGGTTLARRTLWDLHEQFPCACTISDVIDPCAIYYRLEKLYESTHLPILLLVDGQELRLVKELFEMSQNIHLIMLNVQRYRVQIGNKVSKGDRFWLRGEVDKKEAIRFSQVFSQKCSGERRQMLDQMVEEVVAENASHYVYEFGLTVYDKKYIGLRSYVSGYLNLNSGGLASWQRAVGYLALAFYYGHISIPCQFFSILFDKEESEVLKADDVMTHSGKQFVLEDVRNCTWRITHHAVAQEILEQILCGRRKDNKDLGLSIDARRNLKEFAKEFLTYASKKQQKLKFDSSSAFMRIVRGIFIHRDYKDTGQDEYHKRDRLSRLLCDLPCSKTSTHQLDVMEHLVSCFPEDPTCIMHLGRAHIITQNFDLAEKHLVKAKDLRKRERRANQDKYDTSRLSGDKGKEDTRDSDSILCTIHHTLGYLSHERVQKLIGGKHGNKYRCTLDETGDILGQVIKHARTAVNHFTNCRHFRSQGMDASYGYIGEIKMRLHVADFVEKCYKKGGYYGFLSREQNESGLTDFVESCFTCVESLLREYEDLMPPTGQAEIEELDSCLNLFHAIFHDPDTALKFWQGKEGVDSNRSKIAVYKLKHQRHHLKASAHTTPSQVLKCITAEDMPKVIQLYEGIFHDAYMRSINTDLSNDLKDWMLAIRFSQQSDIYSIAGKVLPQVEKCWDVSHSSAMVLYYMYTLNTTLALVTQQTKYVVESNRLREKLKKMHSKLGRLHRKYAWEWLGANKEDHSIRRLVHRSFLGDWDSEKRFWKDEKAHEKLEVCTGIIRNCKMPLHGHIGITTGGLKVGHHSGSLQAVFVPKQYELFGRNYLNAEVEFYIGFNIENGIEAYNVLELKKYTCKHCKVTVSVSKLTKPPTKTCHRCGHAIQVPKDSK</sequence>
<gene>
    <name evidence="3 4" type="primary">LOC110986939</name>
</gene>
<dbReference type="OrthoDB" id="2337140at2759"/>
<feature type="region of interest" description="Disordered" evidence="1">
    <location>
        <begin position="304"/>
        <end position="330"/>
    </location>
</feature>
<dbReference type="GeneID" id="110986939"/>
<evidence type="ECO:0000313" key="2">
    <source>
        <dbReference type="Proteomes" id="UP000694845"/>
    </source>
</evidence>
<proteinExistence type="predicted"/>
<evidence type="ECO:0000256" key="1">
    <source>
        <dbReference type="SAM" id="MobiDB-lite"/>
    </source>
</evidence>
<feature type="region of interest" description="Disordered" evidence="1">
    <location>
        <begin position="1257"/>
        <end position="1285"/>
    </location>
</feature>
<feature type="region of interest" description="Disordered" evidence="1">
    <location>
        <begin position="173"/>
        <end position="196"/>
    </location>
</feature>
<dbReference type="SUPFAM" id="SSF47986">
    <property type="entry name" value="DEATH domain"/>
    <property type="match status" value="1"/>
</dbReference>
<dbReference type="RefSeq" id="XP_022104975.1">
    <property type="nucleotide sequence ID" value="XM_022249283.1"/>
</dbReference>
<feature type="compositionally biased region" description="Polar residues" evidence="1">
    <location>
        <begin position="305"/>
        <end position="315"/>
    </location>
</feature>